<evidence type="ECO:0000313" key="4">
    <source>
        <dbReference type="EMBL" id="CAD8857281.1"/>
    </source>
</evidence>
<reference evidence="4" key="1">
    <citation type="submission" date="2021-01" db="EMBL/GenBank/DDBJ databases">
        <authorList>
            <person name="Corre E."/>
            <person name="Pelletier E."/>
            <person name="Niang G."/>
            <person name="Scheremetjew M."/>
            <person name="Finn R."/>
            <person name="Kale V."/>
            <person name="Holt S."/>
            <person name="Cochrane G."/>
            <person name="Meng A."/>
            <person name="Brown T."/>
            <person name="Cohen L."/>
        </authorList>
    </citation>
    <scope>NUCLEOTIDE SEQUENCE</scope>
</reference>
<keyword evidence="1" id="KW-1133">Transmembrane helix</keyword>
<feature type="transmembrane region" description="Helical" evidence="1">
    <location>
        <begin position="165"/>
        <end position="196"/>
    </location>
</feature>
<feature type="chain" id="PRO_5036191805" description="Transmembrane protein" evidence="2">
    <location>
        <begin position="24"/>
        <end position="223"/>
    </location>
</feature>
<evidence type="ECO:0000313" key="3">
    <source>
        <dbReference type="EMBL" id="CAD8857280.1"/>
    </source>
</evidence>
<gene>
    <name evidence="3" type="ORF">NSCI0253_LOCUS31632</name>
    <name evidence="4" type="ORF">NSCI0253_LOCUS31633</name>
</gene>
<evidence type="ECO:0008006" key="5">
    <source>
        <dbReference type="Google" id="ProtNLM"/>
    </source>
</evidence>
<keyword evidence="1" id="KW-0472">Membrane</keyword>
<dbReference type="EMBL" id="HBFQ01044633">
    <property type="protein sequence ID" value="CAD8857280.1"/>
    <property type="molecule type" value="Transcribed_RNA"/>
</dbReference>
<organism evidence="4">
    <name type="scientific">Noctiluca scintillans</name>
    <name type="common">Sea sparkle</name>
    <name type="synonym">Red tide dinoflagellate</name>
    <dbReference type="NCBI Taxonomy" id="2966"/>
    <lineage>
        <taxon>Eukaryota</taxon>
        <taxon>Sar</taxon>
        <taxon>Alveolata</taxon>
        <taxon>Dinophyceae</taxon>
        <taxon>Noctilucales</taxon>
        <taxon>Noctilucaceae</taxon>
        <taxon>Noctiluca</taxon>
    </lineage>
</organism>
<dbReference type="AlphaFoldDB" id="A0A6T9D7S7"/>
<evidence type="ECO:0000256" key="1">
    <source>
        <dbReference type="SAM" id="Phobius"/>
    </source>
</evidence>
<dbReference type="EMBL" id="HBFQ01044634">
    <property type="protein sequence ID" value="CAD8857281.1"/>
    <property type="molecule type" value="Transcribed_RNA"/>
</dbReference>
<accession>A0A6T9D7S7</accession>
<sequence>MIRVLCTLFFSVALATDSAKVAADTVPKETAGKVKDSTEQFATKKTMASGMSPSGGTSPIITAEKVADTVRLLGDVTLALWHDHVGPVVEKLFASVPPEIKDAAFVRVATVNDAWARGQLALSRAIAPSCAVLDKVAAEAVDKFEDMLPKYKGLVPRTFSDVTTFIVFFCIVLYVLFRMFRFGLGLMCCVFCPCFFCRKRKKLQAVPGGKSEKRKNRQNAKRE</sequence>
<evidence type="ECO:0000256" key="2">
    <source>
        <dbReference type="SAM" id="SignalP"/>
    </source>
</evidence>
<feature type="signal peptide" evidence="2">
    <location>
        <begin position="1"/>
        <end position="23"/>
    </location>
</feature>
<proteinExistence type="predicted"/>
<name>A0A6T9D7S7_NOCSC</name>
<protein>
    <recommendedName>
        <fullName evidence="5">Transmembrane protein</fullName>
    </recommendedName>
</protein>
<keyword evidence="1" id="KW-0812">Transmembrane</keyword>
<keyword evidence="2" id="KW-0732">Signal</keyword>